<dbReference type="CDD" id="cd03801">
    <property type="entry name" value="GT4_PimA-like"/>
    <property type="match status" value="1"/>
</dbReference>
<protein>
    <submittedName>
        <fullName evidence="1">Glycosyl transferase group 1</fullName>
    </submittedName>
</protein>
<dbReference type="Gene3D" id="3.40.50.2000">
    <property type="entry name" value="Glycogen Phosphorylase B"/>
    <property type="match status" value="2"/>
</dbReference>
<proteinExistence type="predicted"/>
<keyword evidence="1" id="KW-0808">Transferase</keyword>
<evidence type="ECO:0000313" key="1">
    <source>
        <dbReference type="EMBL" id="SCM72048.1"/>
    </source>
</evidence>
<sequence>MTECKTSEPVVQKPFEPGLPHVACVLLWYPLFTQPFIFREVQGLRKRLPVSVYSLYGANLRHCSTEMQLAARQTHTLGTKALFTILAEVMRQVCVHPLRMGRLFRRTMFRRWRCIETMGENLWAFCAGVYLARRFTEAGIDMIYAPWPRGTATAAWVAGSIAGLPFATCARGDNLEPADPDLGAKLDAAFLVRANNGADKARIENFDRGQAKGKVELVYNGLTLPPLEDVSVAELARPDLAESAEQAEQAHTDLAHTDLAHTDLAHSDLAQAGQAESRASLAAQASFACCDCSDVAHSFPQLEVVPASPSPVPMARPVRLLALGRFDVTKGFDVLLRACGLLQDRGLDFTLTLAGGGGTVMGLGNMQAGLTHLRKELGLEARVSMPGLISHNELPRLLKDHDIFVAPCVVHASGRRDGIPNTVIEALAYGLPVVSTTVNALPEVVRHGKTGLAVPQHDAAALADAVETLANDAAMAAGLARNGRLLAARMFDPEANNDRLARIFTNNYRCWKETCVE</sequence>
<dbReference type="RefSeq" id="WP_232088269.1">
    <property type="nucleotide sequence ID" value="NZ_LT608333.1"/>
</dbReference>
<name>A0A212L3F2_9BACT</name>
<dbReference type="AlphaFoldDB" id="A0A212L3F2"/>
<dbReference type="GO" id="GO:0016757">
    <property type="term" value="F:glycosyltransferase activity"/>
    <property type="evidence" value="ECO:0007669"/>
    <property type="project" value="TreeGrafter"/>
</dbReference>
<dbReference type="EMBL" id="FMJC01000002">
    <property type="protein sequence ID" value="SCM72048.1"/>
    <property type="molecule type" value="Genomic_DNA"/>
</dbReference>
<dbReference type="PANTHER" id="PTHR12526:SF631">
    <property type="entry name" value="BLL6306 PROTEIN"/>
    <property type="match status" value="1"/>
</dbReference>
<gene>
    <name evidence="1" type="ORF">KL86DES1_20365</name>
</gene>
<dbReference type="SUPFAM" id="SSF53756">
    <property type="entry name" value="UDP-Glycosyltransferase/glycogen phosphorylase"/>
    <property type="match status" value="1"/>
</dbReference>
<dbReference type="Pfam" id="PF13692">
    <property type="entry name" value="Glyco_trans_1_4"/>
    <property type="match status" value="1"/>
</dbReference>
<reference evidence="1" key="1">
    <citation type="submission" date="2016-08" db="EMBL/GenBank/DDBJ databases">
        <authorList>
            <person name="Seilhamer J.J."/>
        </authorList>
    </citation>
    <scope>NUCLEOTIDE SEQUENCE</scope>
    <source>
        <strain evidence="1">86-1</strain>
    </source>
</reference>
<dbReference type="PANTHER" id="PTHR12526">
    <property type="entry name" value="GLYCOSYLTRANSFERASE"/>
    <property type="match status" value="1"/>
</dbReference>
<organism evidence="1">
    <name type="scientific">uncultured Desulfovibrio sp</name>
    <dbReference type="NCBI Taxonomy" id="167968"/>
    <lineage>
        <taxon>Bacteria</taxon>
        <taxon>Pseudomonadati</taxon>
        <taxon>Thermodesulfobacteriota</taxon>
        <taxon>Desulfovibrionia</taxon>
        <taxon>Desulfovibrionales</taxon>
        <taxon>Desulfovibrionaceae</taxon>
        <taxon>Desulfovibrio</taxon>
        <taxon>environmental samples</taxon>
    </lineage>
</organism>
<accession>A0A212L3F2</accession>